<dbReference type="Proteomes" id="UP000235145">
    <property type="component" value="Unassembled WGS sequence"/>
</dbReference>
<evidence type="ECO:0000313" key="2">
    <source>
        <dbReference type="EMBL" id="KAJ0202077.1"/>
    </source>
</evidence>
<name>A0A9R1VBY8_LACSA</name>
<proteinExistence type="predicted"/>
<comment type="caution">
    <text evidence="2">The sequence shown here is derived from an EMBL/GenBank/DDBJ whole genome shotgun (WGS) entry which is preliminary data.</text>
</comment>
<accession>A0A9R1VBY8</accession>
<keyword evidence="3" id="KW-1185">Reference proteome</keyword>
<feature type="region of interest" description="Disordered" evidence="1">
    <location>
        <begin position="93"/>
        <end position="115"/>
    </location>
</feature>
<reference evidence="2 3" key="1">
    <citation type="journal article" date="2017" name="Nat. Commun.">
        <title>Genome assembly with in vitro proximity ligation data and whole-genome triplication in lettuce.</title>
        <authorList>
            <person name="Reyes-Chin-Wo S."/>
            <person name="Wang Z."/>
            <person name="Yang X."/>
            <person name="Kozik A."/>
            <person name="Arikit S."/>
            <person name="Song C."/>
            <person name="Xia L."/>
            <person name="Froenicke L."/>
            <person name="Lavelle D.O."/>
            <person name="Truco M.J."/>
            <person name="Xia R."/>
            <person name="Zhu S."/>
            <person name="Xu C."/>
            <person name="Xu H."/>
            <person name="Xu X."/>
            <person name="Cox K."/>
            <person name="Korf I."/>
            <person name="Meyers B.C."/>
            <person name="Michelmore R.W."/>
        </authorList>
    </citation>
    <scope>NUCLEOTIDE SEQUENCE [LARGE SCALE GENOMIC DNA]</scope>
    <source>
        <strain evidence="3">cv. Salinas</strain>
        <tissue evidence="2">Seedlings</tissue>
    </source>
</reference>
<evidence type="ECO:0000256" key="1">
    <source>
        <dbReference type="SAM" id="MobiDB-lite"/>
    </source>
</evidence>
<organism evidence="2 3">
    <name type="scientific">Lactuca sativa</name>
    <name type="common">Garden lettuce</name>
    <dbReference type="NCBI Taxonomy" id="4236"/>
    <lineage>
        <taxon>Eukaryota</taxon>
        <taxon>Viridiplantae</taxon>
        <taxon>Streptophyta</taxon>
        <taxon>Embryophyta</taxon>
        <taxon>Tracheophyta</taxon>
        <taxon>Spermatophyta</taxon>
        <taxon>Magnoliopsida</taxon>
        <taxon>eudicotyledons</taxon>
        <taxon>Gunneridae</taxon>
        <taxon>Pentapetalae</taxon>
        <taxon>asterids</taxon>
        <taxon>campanulids</taxon>
        <taxon>Asterales</taxon>
        <taxon>Asteraceae</taxon>
        <taxon>Cichorioideae</taxon>
        <taxon>Cichorieae</taxon>
        <taxon>Lactucinae</taxon>
        <taxon>Lactuca</taxon>
    </lineage>
</organism>
<dbReference type="PANTHER" id="PTHR48434:SF1">
    <property type="entry name" value="(RAPE) HYPOTHETICAL PROTEIN"/>
    <property type="match status" value="1"/>
</dbReference>
<dbReference type="EMBL" id="NBSK02000006">
    <property type="protein sequence ID" value="KAJ0202077.1"/>
    <property type="molecule type" value="Genomic_DNA"/>
</dbReference>
<protein>
    <submittedName>
        <fullName evidence="2">Uncharacterized protein</fullName>
    </submittedName>
</protein>
<dbReference type="PANTHER" id="PTHR48434">
    <property type="entry name" value="(RAPE) HYPOTHETICAL PROTEIN"/>
    <property type="match status" value="1"/>
</dbReference>
<sequence>MDHVLDFHYQEAKDSSPPWLNRQFRSKWWDKMKISQANKQAVTKHYQEIYIEKPEVEATFTNSLPQTDIDLIARIKEVASFSPEEIQKLLQEIRQTPSVSDDSPKSIKNDLFQDA</sequence>
<evidence type="ECO:0000313" key="3">
    <source>
        <dbReference type="Proteomes" id="UP000235145"/>
    </source>
</evidence>
<gene>
    <name evidence="2" type="ORF">LSAT_V11C600328900</name>
</gene>
<dbReference type="AlphaFoldDB" id="A0A9R1VBY8"/>